<dbReference type="EMBL" id="CADCWE010000091">
    <property type="protein sequence ID" value="CAA9537272.1"/>
    <property type="molecule type" value="Genomic_DNA"/>
</dbReference>
<evidence type="ECO:0000313" key="2">
    <source>
        <dbReference type="EMBL" id="CAA9537272.1"/>
    </source>
</evidence>
<dbReference type="GO" id="GO:0016491">
    <property type="term" value="F:oxidoreductase activity"/>
    <property type="evidence" value="ECO:0007669"/>
    <property type="project" value="UniProtKB-KW"/>
</dbReference>
<feature type="compositionally biased region" description="Basic and acidic residues" evidence="1">
    <location>
        <begin position="1"/>
        <end position="23"/>
    </location>
</feature>
<gene>
    <name evidence="2" type="ORF">AVDCRST_MAG73-1457</name>
</gene>
<keyword evidence="2" id="KW-0560">Oxidoreductase</keyword>
<feature type="non-terminal residue" evidence="2">
    <location>
        <position position="121"/>
    </location>
</feature>
<feature type="non-terminal residue" evidence="2">
    <location>
        <position position="1"/>
    </location>
</feature>
<dbReference type="AlphaFoldDB" id="A0A6J4U0R1"/>
<proteinExistence type="predicted"/>
<evidence type="ECO:0000256" key="1">
    <source>
        <dbReference type="SAM" id="MobiDB-lite"/>
    </source>
</evidence>
<organism evidence="2">
    <name type="scientific">uncultured Thermomicrobiales bacterium</name>
    <dbReference type="NCBI Taxonomy" id="1645740"/>
    <lineage>
        <taxon>Bacteria</taxon>
        <taxon>Pseudomonadati</taxon>
        <taxon>Thermomicrobiota</taxon>
        <taxon>Thermomicrobia</taxon>
        <taxon>Thermomicrobiales</taxon>
        <taxon>environmental samples</taxon>
    </lineage>
</organism>
<feature type="region of interest" description="Disordered" evidence="1">
    <location>
        <begin position="1"/>
        <end position="58"/>
    </location>
</feature>
<dbReference type="EC" id="1.6.5.3" evidence="2"/>
<accession>A0A6J4U0R1</accession>
<name>A0A6J4U0R1_9BACT</name>
<sequence>GNGRRELGGRRPDDGGRLQHGDDPADPQLGRCPVQAVPGQGRPVRERRAGRGRGQAPLHAALLRRGDAVRDLRHRGHLHLPLGRDLRRPRPLRVHRDGLVHRPALRRLRLRLEERGPRMGL</sequence>
<reference evidence="2" key="1">
    <citation type="submission" date="2020-02" db="EMBL/GenBank/DDBJ databases">
        <authorList>
            <person name="Meier V. D."/>
        </authorList>
    </citation>
    <scope>NUCLEOTIDE SEQUENCE</scope>
    <source>
        <strain evidence="2">AVDCRST_MAG73</strain>
    </source>
</reference>
<protein>
    <submittedName>
        <fullName evidence="2">NADH ubiquinone oxidoreductase chain A</fullName>
        <ecNumber evidence="2">1.6.5.3</ecNumber>
    </submittedName>
</protein>
<keyword evidence="2" id="KW-0830">Ubiquinone</keyword>